<gene>
    <name evidence="2" type="ORF">ACFQQA_11465</name>
</gene>
<keyword evidence="1" id="KW-0812">Transmembrane</keyword>
<dbReference type="Proteomes" id="UP001596506">
    <property type="component" value="Unassembled WGS sequence"/>
</dbReference>
<evidence type="ECO:0000313" key="3">
    <source>
        <dbReference type="Proteomes" id="UP001596506"/>
    </source>
</evidence>
<keyword evidence="1" id="KW-1133">Transmembrane helix</keyword>
<feature type="transmembrane region" description="Helical" evidence="1">
    <location>
        <begin position="12"/>
        <end position="30"/>
    </location>
</feature>
<proteinExistence type="predicted"/>
<accession>A0ABW2IWR8</accession>
<dbReference type="RefSeq" id="WP_100688315.1">
    <property type="nucleotide sequence ID" value="NZ_JBHTBD010000004.1"/>
</dbReference>
<organism evidence="2 3">
    <name type="scientific">Marinobacter aromaticivorans</name>
    <dbReference type="NCBI Taxonomy" id="1494078"/>
    <lineage>
        <taxon>Bacteria</taxon>
        <taxon>Pseudomonadati</taxon>
        <taxon>Pseudomonadota</taxon>
        <taxon>Gammaproteobacteria</taxon>
        <taxon>Pseudomonadales</taxon>
        <taxon>Marinobacteraceae</taxon>
        <taxon>Marinobacter</taxon>
    </lineage>
</organism>
<sequence>MRELRAQNLIDRMLNALLLYLIGILFWSWLGEVSGLPISILLGVGAILMTADLKDFSGDPRPFSLLVGAALLPAWPLIRYWLKVIR</sequence>
<keyword evidence="3" id="KW-1185">Reference proteome</keyword>
<evidence type="ECO:0000256" key="1">
    <source>
        <dbReference type="SAM" id="Phobius"/>
    </source>
</evidence>
<keyword evidence="1" id="KW-0472">Membrane</keyword>
<evidence type="ECO:0000313" key="2">
    <source>
        <dbReference type="EMBL" id="MFC7295344.1"/>
    </source>
</evidence>
<comment type="caution">
    <text evidence="2">The sequence shown here is derived from an EMBL/GenBank/DDBJ whole genome shotgun (WGS) entry which is preliminary data.</text>
</comment>
<name>A0ABW2IWR8_9GAMM</name>
<dbReference type="EMBL" id="JBHTBD010000004">
    <property type="protein sequence ID" value="MFC7295344.1"/>
    <property type="molecule type" value="Genomic_DNA"/>
</dbReference>
<feature type="transmembrane region" description="Helical" evidence="1">
    <location>
        <begin position="65"/>
        <end position="82"/>
    </location>
</feature>
<protein>
    <submittedName>
        <fullName evidence="2">Uncharacterized protein</fullName>
    </submittedName>
</protein>
<reference evidence="3" key="1">
    <citation type="journal article" date="2019" name="Int. J. Syst. Evol. Microbiol.">
        <title>The Global Catalogue of Microorganisms (GCM) 10K type strain sequencing project: providing services to taxonomists for standard genome sequencing and annotation.</title>
        <authorList>
            <consortium name="The Broad Institute Genomics Platform"/>
            <consortium name="The Broad Institute Genome Sequencing Center for Infectious Disease"/>
            <person name="Wu L."/>
            <person name="Ma J."/>
        </authorList>
    </citation>
    <scope>NUCLEOTIDE SEQUENCE [LARGE SCALE GENOMIC DNA]</scope>
    <source>
        <strain evidence="3">CCUG 60559</strain>
    </source>
</reference>